<dbReference type="HOGENOM" id="CLU_055488_0_0_1"/>
<dbReference type="OrthoDB" id="2289918at2759"/>
<reference evidence="3" key="2">
    <citation type="submission" date="2010-07" db="EMBL/GenBank/DDBJ databases">
        <authorList>
            <consortium name="The Broad Institute Genome Sequencing Platform"/>
            <consortium name="Broad Institute Genome Sequencing Center for Infectious Disease"/>
            <person name="Ma L.-J."/>
            <person name="Dead R."/>
            <person name="Young S."/>
            <person name="Zeng Q."/>
            <person name="Koehrsen M."/>
            <person name="Alvarado L."/>
            <person name="Berlin A."/>
            <person name="Chapman S.B."/>
            <person name="Chen Z."/>
            <person name="Freedman E."/>
            <person name="Gellesch M."/>
            <person name="Goldberg J."/>
            <person name="Griggs A."/>
            <person name="Gujja S."/>
            <person name="Heilman E.R."/>
            <person name="Heiman D."/>
            <person name="Hepburn T."/>
            <person name="Howarth C."/>
            <person name="Jen D."/>
            <person name="Larson L."/>
            <person name="Mehta T."/>
            <person name="Neiman D."/>
            <person name="Pearson M."/>
            <person name="Roberts A."/>
            <person name="Saif S."/>
            <person name="Shea T."/>
            <person name="Shenoy N."/>
            <person name="Sisk P."/>
            <person name="Stolte C."/>
            <person name="Sykes S."/>
            <person name="Walk T."/>
            <person name="White J."/>
            <person name="Yandava C."/>
            <person name="Haas B."/>
            <person name="Nusbaum C."/>
            <person name="Birren B."/>
        </authorList>
    </citation>
    <scope>NUCLEOTIDE SEQUENCE</scope>
    <source>
        <strain evidence="3">R3-111a-1</strain>
    </source>
</reference>
<dbReference type="eggNOG" id="ENOG502S8M1">
    <property type="taxonomic scope" value="Eukaryota"/>
</dbReference>
<keyword evidence="5" id="KW-1185">Reference proteome</keyword>
<reference evidence="3" key="3">
    <citation type="submission" date="2010-09" db="EMBL/GenBank/DDBJ databases">
        <title>Annotation of Gaeumannomyces graminis var. tritici R3-111a-1.</title>
        <authorList>
            <consortium name="The Broad Institute Genome Sequencing Platform"/>
            <person name="Ma L.-J."/>
            <person name="Dead R."/>
            <person name="Young S.K."/>
            <person name="Zeng Q."/>
            <person name="Gargeya S."/>
            <person name="Fitzgerald M."/>
            <person name="Haas B."/>
            <person name="Abouelleil A."/>
            <person name="Alvarado L."/>
            <person name="Arachchi H.M."/>
            <person name="Berlin A."/>
            <person name="Brown A."/>
            <person name="Chapman S.B."/>
            <person name="Chen Z."/>
            <person name="Dunbar C."/>
            <person name="Freedman E."/>
            <person name="Gearin G."/>
            <person name="Gellesch M."/>
            <person name="Goldberg J."/>
            <person name="Griggs A."/>
            <person name="Gujja S."/>
            <person name="Heiman D."/>
            <person name="Howarth C."/>
            <person name="Larson L."/>
            <person name="Lui A."/>
            <person name="MacDonald P.J.P."/>
            <person name="Mehta T."/>
            <person name="Montmayeur A."/>
            <person name="Murphy C."/>
            <person name="Neiman D."/>
            <person name="Pearson M."/>
            <person name="Priest M."/>
            <person name="Roberts A."/>
            <person name="Saif S."/>
            <person name="Shea T."/>
            <person name="Shenoy N."/>
            <person name="Sisk P."/>
            <person name="Stolte C."/>
            <person name="Sykes S."/>
            <person name="Yandava C."/>
            <person name="Wortman J."/>
            <person name="Nusbaum C."/>
            <person name="Birren B."/>
        </authorList>
    </citation>
    <scope>NUCLEOTIDE SEQUENCE</scope>
    <source>
        <strain evidence="3">R3-111a-1</strain>
    </source>
</reference>
<feature type="region of interest" description="Disordered" evidence="1">
    <location>
        <begin position="1"/>
        <end position="131"/>
    </location>
</feature>
<dbReference type="RefSeq" id="XP_009223971.1">
    <property type="nucleotide sequence ID" value="XM_009225707.1"/>
</dbReference>
<reference evidence="4" key="4">
    <citation type="journal article" date="2015" name="G3 (Bethesda)">
        <title>Genome sequences of three phytopathogenic species of the Magnaporthaceae family of fungi.</title>
        <authorList>
            <person name="Okagaki L.H."/>
            <person name="Nunes C.C."/>
            <person name="Sailsbery J."/>
            <person name="Clay B."/>
            <person name="Brown D."/>
            <person name="John T."/>
            <person name="Oh Y."/>
            <person name="Young N."/>
            <person name="Fitzgerald M."/>
            <person name="Haas B.J."/>
            <person name="Zeng Q."/>
            <person name="Young S."/>
            <person name="Adiconis X."/>
            <person name="Fan L."/>
            <person name="Levin J.Z."/>
            <person name="Mitchell T.K."/>
            <person name="Okubara P.A."/>
            <person name="Farman M.L."/>
            <person name="Kohn L.M."/>
            <person name="Birren B."/>
            <person name="Ma L.-J."/>
            <person name="Dean R.A."/>
        </authorList>
    </citation>
    <scope>NUCLEOTIDE SEQUENCE</scope>
    <source>
        <strain evidence="4">R3-111a-1</strain>
    </source>
</reference>
<evidence type="ECO:0000313" key="4">
    <source>
        <dbReference type="EnsemblFungi" id="EJT74027"/>
    </source>
</evidence>
<dbReference type="Proteomes" id="UP000006039">
    <property type="component" value="Unassembled WGS sequence"/>
</dbReference>
<dbReference type="InterPro" id="IPR028020">
    <property type="entry name" value="ASX_DEUBAD_dom"/>
</dbReference>
<feature type="region of interest" description="Disordered" evidence="1">
    <location>
        <begin position="301"/>
        <end position="325"/>
    </location>
</feature>
<sequence>MHDETMADGDAQNPSHRLVPDCIHVEMRGSMDVDPAPNLPEELTIIARPKPPPSDLDDSSELSSPPSSPETPWSADKKVIIMSPTKAKQKSASPEATKKAPSRSQEPASPTPAAAGRRKTPRAATPVAKVAPATVAAADDVGSPSPAKKPRASPAKAVKVAVKAAVSKITKPALTPAQRRKKARWEAPSVYTSARSPLADGKVDLRAMLCHPSAWDGLSAAQRARLLAVMPARFVKDGGARPDALALSNSDDFRHDCARYVGNIGGGRHDPEWIRQAREAHDRRAAGDFDDYLRAKFKEDFEVDPPQGFPEDGRKSRGGEAVGTK</sequence>
<evidence type="ECO:0000256" key="1">
    <source>
        <dbReference type="SAM" id="MobiDB-lite"/>
    </source>
</evidence>
<proteinExistence type="predicted"/>
<feature type="compositionally biased region" description="Low complexity" evidence="1">
    <location>
        <begin position="122"/>
        <end position="131"/>
    </location>
</feature>
<organism evidence="3">
    <name type="scientific">Gaeumannomyces tritici (strain R3-111a-1)</name>
    <name type="common">Wheat and barley take-all root rot fungus</name>
    <name type="synonym">Gaeumannomyces graminis var. tritici</name>
    <dbReference type="NCBI Taxonomy" id="644352"/>
    <lineage>
        <taxon>Eukaryota</taxon>
        <taxon>Fungi</taxon>
        <taxon>Dikarya</taxon>
        <taxon>Ascomycota</taxon>
        <taxon>Pezizomycotina</taxon>
        <taxon>Sordariomycetes</taxon>
        <taxon>Sordariomycetidae</taxon>
        <taxon>Magnaporthales</taxon>
        <taxon>Magnaporthaceae</taxon>
        <taxon>Gaeumannomyces</taxon>
    </lineage>
</organism>
<dbReference type="STRING" id="644352.J3P2Y5"/>
<accession>J3P2Y5</accession>
<dbReference type="VEuPathDB" id="FungiDB:GGTG_07876"/>
<name>J3P2Y5_GAET3</name>
<feature type="domain" description="ASX DEUBAD" evidence="2">
    <location>
        <begin position="177"/>
        <end position="302"/>
    </location>
</feature>
<protein>
    <recommendedName>
        <fullName evidence="2">ASX DEUBAD domain-containing protein</fullName>
    </recommendedName>
</protein>
<dbReference type="Pfam" id="PF13919">
    <property type="entry name" value="ASXH"/>
    <property type="match status" value="1"/>
</dbReference>
<evidence type="ECO:0000259" key="2">
    <source>
        <dbReference type="Pfam" id="PF13919"/>
    </source>
</evidence>
<evidence type="ECO:0000313" key="3">
    <source>
        <dbReference type="EMBL" id="EJT74027.1"/>
    </source>
</evidence>
<dbReference type="EnsemblFungi" id="EJT74027">
    <property type="protein sequence ID" value="EJT74027"/>
    <property type="gene ID" value="GGTG_07876"/>
</dbReference>
<reference evidence="4" key="5">
    <citation type="submission" date="2018-04" db="UniProtKB">
        <authorList>
            <consortium name="EnsemblFungi"/>
        </authorList>
    </citation>
    <scope>IDENTIFICATION</scope>
    <source>
        <strain evidence="4">R3-111a-1</strain>
    </source>
</reference>
<reference evidence="5" key="1">
    <citation type="submission" date="2010-07" db="EMBL/GenBank/DDBJ databases">
        <title>The genome sequence of Gaeumannomyces graminis var. tritici strain R3-111a-1.</title>
        <authorList>
            <consortium name="The Broad Institute Genome Sequencing Platform"/>
            <person name="Ma L.-J."/>
            <person name="Dead R."/>
            <person name="Young S."/>
            <person name="Zeng Q."/>
            <person name="Koehrsen M."/>
            <person name="Alvarado L."/>
            <person name="Berlin A."/>
            <person name="Chapman S.B."/>
            <person name="Chen Z."/>
            <person name="Freedman E."/>
            <person name="Gellesch M."/>
            <person name="Goldberg J."/>
            <person name="Griggs A."/>
            <person name="Gujja S."/>
            <person name="Heilman E.R."/>
            <person name="Heiman D."/>
            <person name="Hepburn T."/>
            <person name="Howarth C."/>
            <person name="Jen D."/>
            <person name="Larson L."/>
            <person name="Mehta T."/>
            <person name="Neiman D."/>
            <person name="Pearson M."/>
            <person name="Roberts A."/>
            <person name="Saif S."/>
            <person name="Shea T."/>
            <person name="Shenoy N."/>
            <person name="Sisk P."/>
            <person name="Stolte C."/>
            <person name="Sykes S."/>
            <person name="Walk T."/>
            <person name="White J."/>
            <person name="Yandava C."/>
            <person name="Haas B."/>
            <person name="Nusbaum C."/>
            <person name="Birren B."/>
        </authorList>
    </citation>
    <scope>NUCLEOTIDE SEQUENCE [LARGE SCALE GENOMIC DNA]</scope>
    <source>
        <strain evidence="5">R3-111a-1</strain>
    </source>
</reference>
<dbReference type="AlphaFoldDB" id="J3P2Y5"/>
<gene>
    <name evidence="4" type="primary">20348334</name>
    <name evidence="3" type="ORF">GGTG_07876</name>
</gene>
<dbReference type="EMBL" id="GL385398">
    <property type="protein sequence ID" value="EJT74027.1"/>
    <property type="molecule type" value="Genomic_DNA"/>
</dbReference>
<evidence type="ECO:0000313" key="5">
    <source>
        <dbReference type="Proteomes" id="UP000006039"/>
    </source>
</evidence>
<dbReference type="GeneID" id="20348334"/>